<dbReference type="InterPro" id="IPR013328">
    <property type="entry name" value="6PGD_dom2"/>
</dbReference>
<evidence type="ECO:0000259" key="4">
    <source>
        <dbReference type="Pfam" id="PF08125"/>
    </source>
</evidence>
<gene>
    <name evidence="5" type="ORF">DN730_07725</name>
</gene>
<dbReference type="Gene3D" id="3.40.50.720">
    <property type="entry name" value="NAD(P)-binding Rossmann-like Domain"/>
    <property type="match status" value="1"/>
</dbReference>
<dbReference type="PRINTS" id="PR00084">
    <property type="entry name" value="MTLDHDRGNASE"/>
</dbReference>
<dbReference type="SUPFAM" id="SSF48179">
    <property type="entry name" value="6-phosphogluconate dehydrogenase C-terminal domain-like"/>
    <property type="match status" value="1"/>
</dbReference>
<dbReference type="EMBL" id="QKRA01000003">
    <property type="protein sequence ID" value="RDL44285.1"/>
    <property type="molecule type" value="Genomic_DNA"/>
</dbReference>
<reference evidence="5 6" key="1">
    <citation type="submission" date="2018-06" db="EMBL/GenBank/DDBJ databases">
        <title>Marinomonas sp. YLB-05 draft genome sequence.</title>
        <authorList>
            <person name="Yu L."/>
            <person name="Tang X."/>
        </authorList>
    </citation>
    <scope>NUCLEOTIDE SEQUENCE [LARGE SCALE GENOMIC DNA]</scope>
    <source>
        <strain evidence="5 6">YLB-05</strain>
    </source>
</reference>
<comment type="caution">
    <text evidence="5">The sequence shown here is derived from an EMBL/GenBank/DDBJ whole genome shotgun (WGS) entry which is preliminary data.</text>
</comment>
<dbReference type="InterPro" id="IPR008927">
    <property type="entry name" value="6-PGluconate_DH-like_C_sf"/>
</dbReference>
<dbReference type="Pfam" id="PF08125">
    <property type="entry name" value="Mannitol_dh_C"/>
    <property type="match status" value="1"/>
</dbReference>
<evidence type="ECO:0000259" key="3">
    <source>
        <dbReference type="Pfam" id="PF01232"/>
    </source>
</evidence>
<protein>
    <submittedName>
        <fullName evidence="5">Mannitol dehydrogenase family protein</fullName>
    </submittedName>
</protein>
<dbReference type="Proteomes" id="UP000254326">
    <property type="component" value="Unassembled WGS sequence"/>
</dbReference>
<name>A0A370U947_9GAMM</name>
<evidence type="ECO:0000256" key="2">
    <source>
        <dbReference type="ARBA" id="ARBA00023027"/>
    </source>
</evidence>
<dbReference type="InterPro" id="IPR050988">
    <property type="entry name" value="Mannitol_DH/Oxidoreductase"/>
</dbReference>
<dbReference type="InterPro" id="IPR036291">
    <property type="entry name" value="NAD(P)-bd_dom_sf"/>
</dbReference>
<evidence type="ECO:0000313" key="6">
    <source>
        <dbReference type="Proteomes" id="UP000254326"/>
    </source>
</evidence>
<dbReference type="PANTHER" id="PTHR43362">
    <property type="entry name" value="MANNITOL DEHYDROGENASE DSF1-RELATED"/>
    <property type="match status" value="1"/>
</dbReference>
<accession>A0A370U947</accession>
<proteinExistence type="predicted"/>
<feature type="domain" description="Mannitol dehydrogenase N-terminal" evidence="3">
    <location>
        <begin position="19"/>
        <end position="268"/>
    </location>
</feature>
<dbReference type="Pfam" id="PF01232">
    <property type="entry name" value="Mannitol_dh"/>
    <property type="match status" value="1"/>
</dbReference>
<feature type="domain" description="Mannitol dehydrogenase C-terminal" evidence="4">
    <location>
        <begin position="277"/>
        <end position="469"/>
    </location>
</feature>
<dbReference type="PANTHER" id="PTHR43362:SF1">
    <property type="entry name" value="MANNITOL DEHYDROGENASE 2-RELATED"/>
    <property type="match status" value="1"/>
</dbReference>
<keyword evidence="6" id="KW-1185">Reference proteome</keyword>
<organism evidence="5 6">
    <name type="scientific">Marinomonas piezotolerans</name>
    <dbReference type="NCBI Taxonomy" id="2213058"/>
    <lineage>
        <taxon>Bacteria</taxon>
        <taxon>Pseudomonadati</taxon>
        <taxon>Pseudomonadota</taxon>
        <taxon>Gammaproteobacteria</taxon>
        <taxon>Oceanospirillales</taxon>
        <taxon>Oceanospirillaceae</taxon>
        <taxon>Marinomonas</taxon>
    </lineage>
</organism>
<keyword evidence="1" id="KW-0560">Oxidoreductase</keyword>
<dbReference type="InterPro" id="IPR013131">
    <property type="entry name" value="Mannitol_DH_N"/>
</dbReference>
<dbReference type="InterPro" id="IPR013118">
    <property type="entry name" value="Mannitol_DH_C"/>
</dbReference>
<dbReference type="RefSeq" id="WP_115467548.1">
    <property type="nucleotide sequence ID" value="NZ_QKRA01000003.1"/>
</dbReference>
<keyword evidence="2" id="KW-0520">NAD</keyword>
<dbReference type="PROSITE" id="PS00974">
    <property type="entry name" value="MANNITOL_DHGENASE"/>
    <property type="match status" value="1"/>
</dbReference>
<dbReference type="Gene3D" id="1.10.1040.10">
    <property type="entry name" value="N-(1-d-carboxylethyl)-l-norvaline Dehydrogenase, domain 2"/>
    <property type="match status" value="1"/>
</dbReference>
<dbReference type="GO" id="GO:0019594">
    <property type="term" value="P:mannitol metabolic process"/>
    <property type="evidence" value="ECO:0007669"/>
    <property type="project" value="InterPro"/>
</dbReference>
<evidence type="ECO:0000313" key="5">
    <source>
        <dbReference type="EMBL" id="RDL44285.1"/>
    </source>
</evidence>
<dbReference type="GO" id="GO:0016616">
    <property type="term" value="F:oxidoreductase activity, acting on the CH-OH group of donors, NAD or NADP as acceptor"/>
    <property type="evidence" value="ECO:0007669"/>
    <property type="project" value="TreeGrafter"/>
</dbReference>
<evidence type="ECO:0000256" key="1">
    <source>
        <dbReference type="ARBA" id="ARBA00023002"/>
    </source>
</evidence>
<dbReference type="InterPro" id="IPR023027">
    <property type="entry name" value="Mannitol_DH_CS"/>
</dbReference>
<dbReference type="SUPFAM" id="SSF51735">
    <property type="entry name" value="NAD(P)-binding Rossmann-fold domains"/>
    <property type="match status" value="1"/>
</dbReference>
<sequence length="488" mass="54239">MITVQRSHSTYTPDNVGVGIVHIGLGAFHRAHQAVYIEKNLNRNLGGDWGICAVNIRSNNQLVDQLKANDCRYHIAEYQDSQHVELREVNAIREALFAGEDKAPLFDRLVSPSTKIVTLTVTEKGYYLTPSEKALRQDDPHIQHDIAHPTAPKTAPGILVEALHRRRELGLPPFTVLSCDNMPSNGRLTREAVCSLARHRSTELAEWIESNVAFPSSMVDRIVPAMSDASRERLQVELQCNDLNAVMCESFSQWVVEDHFPQGRPDWENDGVQMVKDVHPFETMKLRLLNGSHSLLAYVGLAANYQTVAEAVADNRFAQLIRHYMNVEASPTLDLPESVDVEAYIERLVGRFGNDSLQHQLAQIAMDGSQKIPQRWLNGALERLDQHADIEATALGVAAWLAFVRGKDQAGRTYTVDDPMAETFSELHARCQDANQLVSEALKLDDIFPRQLALNETFSKAVLKAYQTIISSGVAACLGSSDTAHFGG</sequence>
<dbReference type="OrthoDB" id="271711at2"/>
<dbReference type="AlphaFoldDB" id="A0A370U947"/>
<dbReference type="InterPro" id="IPR000669">
    <property type="entry name" value="Mannitol_DH"/>
</dbReference>